<dbReference type="SUPFAM" id="SSF48371">
    <property type="entry name" value="ARM repeat"/>
    <property type="match status" value="1"/>
</dbReference>
<evidence type="ECO:0000256" key="2">
    <source>
        <dbReference type="ARBA" id="ARBA00009340"/>
    </source>
</evidence>
<dbReference type="PANTHER" id="PTHR12891:SF0">
    <property type="entry name" value="MMS19 NUCLEOTIDE EXCISION REPAIR PROTEIN HOMOLOG"/>
    <property type="match status" value="1"/>
</dbReference>
<reference evidence="8 9" key="1">
    <citation type="submission" date="2016-08" db="EMBL/GenBank/DDBJ databases">
        <title>A Parts List for Fungal Cellulosomes Revealed by Comparative Genomics.</title>
        <authorList>
            <consortium name="DOE Joint Genome Institute"/>
            <person name="Haitjema C.H."/>
            <person name="Gilmore S.P."/>
            <person name="Henske J.K."/>
            <person name="Solomon K.V."/>
            <person name="De Groot R."/>
            <person name="Kuo A."/>
            <person name="Mondo S.J."/>
            <person name="Salamov A.A."/>
            <person name="Labutti K."/>
            <person name="Zhao Z."/>
            <person name="Chiniquy J."/>
            <person name="Barry K."/>
            <person name="Brewer H.M."/>
            <person name="Purvine S.O."/>
            <person name="Wright A.T."/>
            <person name="Boxma B."/>
            <person name="Van Alen T."/>
            <person name="Hackstein J.H."/>
            <person name="Baker S.E."/>
            <person name="Grigoriev I.V."/>
            <person name="O'Malley M.A."/>
        </authorList>
    </citation>
    <scope>NUCLEOTIDE SEQUENCE [LARGE SCALE GENOMIC DNA]</scope>
    <source>
        <strain evidence="8 9">S4</strain>
    </source>
</reference>
<keyword evidence="5" id="KW-0234">DNA repair</keyword>
<dbReference type="InterPro" id="IPR011989">
    <property type="entry name" value="ARM-like"/>
</dbReference>
<keyword evidence="5" id="KW-0227">DNA damage</keyword>
<dbReference type="GO" id="GO:0097361">
    <property type="term" value="C:cytosolic [4Fe-4S] assembly targeting complex"/>
    <property type="evidence" value="ECO:0007669"/>
    <property type="project" value="UniProtKB-UniRule"/>
</dbReference>
<comment type="caution">
    <text evidence="8">The sequence shown here is derived from an EMBL/GenBank/DDBJ whole genome shotgun (WGS) entry which is preliminary data.</text>
</comment>
<dbReference type="STRING" id="1754192.A0A1Y1XE61"/>
<evidence type="ECO:0000256" key="4">
    <source>
        <dbReference type="ARBA" id="ARBA00023242"/>
    </source>
</evidence>
<dbReference type="GO" id="GO:0016226">
    <property type="term" value="P:iron-sulfur cluster assembly"/>
    <property type="evidence" value="ECO:0007669"/>
    <property type="project" value="UniProtKB-UniRule"/>
</dbReference>
<evidence type="ECO:0000256" key="5">
    <source>
        <dbReference type="RuleBase" id="RU367072"/>
    </source>
</evidence>
<evidence type="ECO:0000313" key="9">
    <source>
        <dbReference type="Proteomes" id="UP000193944"/>
    </source>
</evidence>
<feature type="domain" description="MMS19 N-terminal" evidence="7">
    <location>
        <begin position="40"/>
        <end position="299"/>
    </location>
</feature>
<evidence type="ECO:0000259" key="7">
    <source>
        <dbReference type="Pfam" id="PF14500"/>
    </source>
</evidence>
<dbReference type="GO" id="GO:0006281">
    <property type="term" value="P:DNA repair"/>
    <property type="evidence" value="ECO:0007669"/>
    <property type="project" value="UniProtKB-UniRule"/>
</dbReference>
<dbReference type="InterPro" id="IPR016024">
    <property type="entry name" value="ARM-type_fold"/>
</dbReference>
<comment type="subcellular location">
    <subcellularLocation>
        <location evidence="1 5">Nucleus</location>
    </subcellularLocation>
</comment>
<evidence type="ECO:0000256" key="3">
    <source>
        <dbReference type="ARBA" id="ARBA00022737"/>
    </source>
</evidence>
<reference evidence="8 9" key="2">
    <citation type="submission" date="2016-08" db="EMBL/GenBank/DDBJ databases">
        <title>Pervasive Adenine N6-methylation of Active Genes in Fungi.</title>
        <authorList>
            <consortium name="DOE Joint Genome Institute"/>
            <person name="Mondo S.J."/>
            <person name="Dannebaum R.O."/>
            <person name="Kuo R.C."/>
            <person name="Labutti K."/>
            <person name="Haridas S."/>
            <person name="Kuo A."/>
            <person name="Salamov A."/>
            <person name="Ahrendt S.R."/>
            <person name="Lipzen A."/>
            <person name="Sullivan W."/>
            <person name="Andreopoulos W.B."/>
            <person name="Clum A."/>
            <person name="Lindquist E."/>
            <person name="Daum C."/>
            <person name="Ramamoorthy G.K."/>
            <person name="Gryganskyi A."/>
            <person name="Culley D."/>
            <person name="Magnuson J.K."/>
            <person name="James T.Y."/>
            <person name="O'Malley M.A."/>
            <person name="Stajich J.E."/>
            <person name="Spatafora J.W."/>
            <person name="Visel A."/>
            <person name="Grigoriev I.V."/>
        </authorList>
    </citation>
    <scope>NUCLEOTIDE SEQUENCE [LARGE SCALE GENOMIC DNA]</scope>
    <source>
        <strain evidence="8 9">S4</strain>
    </source>
</reference>
<dbReference type="EMBL" id="MCFG01000060">
    <property type="protein sequence ID" value="ORX84015.1"/>
    <property type="molecule type" value="Genomic_DNA"/>
</dbReference>
<dbReference type="InterPro" id="IPR029240">
    <property type="entry name" value="MMS19_N"/>
</dbReference>
<comment type="function">
    <text evidence="5">Key component of the cytosolic iron-sulfur protein assembly (CIA) complex, a multiprotein complex that mediates the incorporation of iron-sulfur cluster into apoproteins specifically involved in DNA metabolism and genomic integrity. In the CIA complex, MMS19 acts as an adapter between early-acting CIA components and a subset of cellular target iron-sulfur proteins.</text>
</comment>
<evidence type="ECO:0000313" key="8">
    <source>
        <dbReference type="EMBL" id="ORX84015.1"/>
    </source>
</evidence>
<dbReference type="InterPro" id="IPR024687">
    <property type="entry name" value="MMS19_C"/>
</dbReference>
<name>A0A1Y1XE61_9FUNG</name>
<proteinExistence type="inferred from homology"/>
<dbReference type="OrthoDB" id="342900at2759"/>
<gene>
    <name evidence="8" type="ORF">BCR32DRAFT_266589</name>
</gene>
<comment type="similarity">
    <text evidence="2 5">Belongs to the MET18/MMS19 family.</text>
</comment>
<keyword evidence="9" id="KW-1185">Reference proteome</keyword>
<dbReference type="PANTHER" id="PTHR12891">
    <property type="entry name" value="DNA REPAIR/TRANSCRIPTION PROTEIN MET18/MMS19"/>
    <property type="match status" value="1"/>
</dbReference>
<dbReference type="Pfam" id="PF14500">
    <property type="entry name" value="MMS19_N"/>
    <property type="match status" value="1"/>
</dbReference>
<evidence type="ECO:0000256" key="1">
    <source>
        <dbReference type="ARBA" id="ARBA00004123"/>
    </source>
</evidence>
<sequence length="1007" mass="117086">MIPEIQTFIESKNNTKESFDSLNQLIQSVNNRDVSILMIVEDLSETLISTDPKIRAKGIELLIRVFCNCKKETITPKMASVILKFCLERLNDLHSLQSSLDGILYILQNFEINHEIIKETPKIMIDELIIPGYQQTVRQIIFKIYELLADKYLEDLRSIEDIFVPGFVQAVESEKDPRNIMVIFKIIKIIVDELNYKPYVEDIFELIFCYFPITFKAPPGNVIKITSEDLKDALKKCLISAPEFSKFAIPQLIEKLTSRLDNTKRDSLDVLIAGGNIYNFEDYADNLNSLTEILRDEAFDNAGESLEQDFINAITSFTNIYSRGGNEWVDKYIDEMTTKPISHIKDFGHPRGKFSRNIICAVIKENEYAFTKIINKIFPELMEKIKQPNPPSVQSFLMEYVRNILTIANLHNIKEDHMIYQYKDTLITSFYKLKENDDEENEFKKDMEITSIGGLYELANLKGFLTNEQIKEIIDEYNNKLLLDSREDIRKLCLKSLIGLSSTNSDLITSITLPLLYDRLKEDMVDSHYEWILQSTEDITVECKFYEDTISKLIDIYERGIEEKKSNEYLSRLLESIKNIIERGIQIDNDQELIVNCFPIFKDNILRILINYSKQQREELSTINYISIIFQIFMNILDENQIKKFNEEILKIFIDKKLPNIMDIDNTTEFDPLNENSPKSQTCLIDILITVTTNISQKIFDSTTSKKINEKYLNKLVKSVINTLNSYFSNLASKLIFIYCIRFNNEKKIQKNIKNWIEKDIYSIINSNMVFKETAIILFSWLCKVLYIKANENVTKYIMKLVNIIHDKNHASSCVNGLKIIFDKDVISEDSNKLYTVDKEFEENLINTLIEEIITIYKNSENNIYCIIALGLLLKLSDIRTVSNKDEIKPIMLYSLTLPNSEVLSSSIEFFSIYVSTLPSELKDDLITLIKYLISLTKAKNNPHNTIKVRVLSLKLLDIISKSYESYELLPIKQTVLNELDNALDDNKKYVRKMAVHCRNQWFTIIN</sequence>
<dbReference type="Pfam" id="PF12460">
    <property type="entry name" value="MMS19_C"/>
    <property type="match status" value="1"/>
</dbReference>
<dbReference type="GO" id="GO:0051604">
    <property type="term" value="P:protein maturation"/>
    <property type="evidence" value="ECO:0007669"/>
    <property type="project" value="UniProtKB-UniRule"/>
</dbReference>
<organism evidence="8 9">
    <name type="scientific">Anaeromyces robustus</name>
    <dbReference type="NCBI Taxonomy" id="1754192"/>
    <lineage>
        <taxon>Eukaryota</taxon>
        <taxon>Fungi</taxon>
        <taxon>Fungi incertae sedis</taxon>
        <taxon>Chytridiomycota</taxon>
        <taxon>Chytridiomycota incertae sedis</taxon>
        <taxon>Neocallimastigomycetes</taxon>
        <taxon>Neocallimastigales</taxon>
        <taxon>Neocallimastigaceae</taxon>
        <taxon>Anaeromyces</taxon>
    </lineage>
</organism>
<protein>
    <recommendedName>
        <fullName evidence="5">MMS19 nucleotide excision repair protein</fullName>
    </recommendedName>
</protein>
<accession>A0A1Y1XE61</accession>
<dbReference type="GO" id="GO:0005634">
    <property type="term" value="C:nucleus"/>
    <property type="evidence" value="ECO:0007669"/>
    <property type="project" value="UniProtKB-SubCell"/>
</dbReference>
<evidence type="ECO:0000259" key="6">
    <source>
        <dbReference type="Pfam" id="PF12460"/>
    </source>
</evidence>
<dbReference type="Proteomes" id="UP000193944">
    <property type="component" value="Unassembled WGS sequence"/>
</dbReference>
<keyword evidence="4 5" id="KW-0539">Nucleus</keyword>
<feature type="domain" description="MMS19 C-terminal" evidence="6">
    <location>
        <begin position="532"/>
        <end position="960"/>
    </location>
</feature>
<keyword evidence="3" id="KW-0677">Repeat</keyword>
<dbReference type="Gene3D" id="1.25.10.10">
    <property type="entry name" value="Leucine-rich Repeat Variant"/>
    <property type="match status" value="2"/>
</dbReference>
<dbReference type="InterPro" id="IPR039920">
    <property type="entry name" value="MMS19"/>
</dbReference>
<dbReference type="AlphaFoldDB" id="A0A1Y1XE61"/>